<dbReference type="AlphaFoldDB" id="A0A388T821"/>
<organism evidence="1 2">
    <name type="scientific">Termititenax aidoneus</name>
    <dbReference type="NCBI Taxonomy" id="2218524"/>
    <lineage>
        <taxon>Bacteria</taxon>
        <taxon>Bacillati</taxon>
        <taxon>Candidatus Margulisiibacteriota</taxon>
        <taxon>Candidatus Termititenacia</taxon>
        <taxon>Candidatus Termititenacales</taxon>
        <taxon>Candidatus Termititenacaceae</taxon>
        <taxon>Candidatus Termititenax</taxon>
    </lineage>
</organism>
<gene>
    <name evidence="1" type="ORF">NO1_0253</name>
</gene>
<sequence length="72" mass="8478">MTIIVDINKNNFKPELQTKLKKRHFIDHGAKRARRKSTRMPLTLTRKERATISTFLEQCRLDGYEVPSKSSF</sequence>
<evidence type="ECO:0000313" key="2">
    <source>
        <dbReference type="Proteomes" id="UP000269352"/>
    </source>
</evidence>
<dbReference type="Proteomes" id="UP000269352">
    <property type="component" value="Unassembled WGS sequence"/>
</dbReference>
<evidence type="ECO:0000313" key="1">
    <source>
        <dbReference type="EMBL" id="GBR72770.1"/>
    </source>
</evidence>
<accession>A0A388T821</accession>
<name>A0A388T821_TERA1</name>
<reference evidence="1 2" key="1">
    <citation type="journal article" date="2019" name="ISME J.">
        <title>Genome analyses of uncultured TG2/ZB3 bacteria in 'Margulisbacteria' specifically attached to ectosymbiotic spirochetes of protists in the termite gut.</title>
        <authorList>
            <person name="Utami Y.D."/>
            <person name="Kuwahara H."/>
            <person name="Igai K."/>
            <person name="Murakami T."/>
            <person name="Sugaya K."/>
            <person name="Morikawa T."/>
            <person name="Nagura Y."/>
            <person name="Yuki M."/>
            <person name="Deevong P."/>
            <person name="Inoue T."/>
            <person name="Kihara K."/>
            <person name="Lo N."/>
            <person name="Yamada A."/>
            <person name="Ohkuma M."/>
            <person name="Hongoh Y."/>
        </authorList>
    </citation>
    <scope>NUCLEOTIDE SEQUENCE [LARGE SCALE GENOMIC DNA]</scope>
    <source>
        <strain evidence="1">NkOx7-01</strain>
    </source>
</reference>
<keyword evidence="2" id="KW-1185">Reference proteome</keyword>
<proteinExistence type="predicted"/>
<protein>
    <submittedName>
        <fullName evidence="1">Uncharacterized protein</fullName>
    </submittedName>
</protein>
<dbReference type="EMBL" id="BGZN01000002">
    <property type="protein sequence ID" value="GBR72770.1"/>
    <property type="molecule type" value="Genomic_DNA"/>
</dbReference>
<comment type="caution">
    <text evidence="1">The sequence shown here is derived from an EMBL/GenBank/DDBJ whole genome shotgun (WGS) entry which is preliminary data.</text>
</comment>